<sequence length="102" mass="11794">MTSAIGQRLGDVIARERNSCLRLSSKLDRPEYPEFIVMNMAIVCIHCFLDHLDLLRNSRQHTFLETIELIKTSPSSNLAEFFLFQLGQKDLLHDDSAMRPSW</sequence>
<evidence type="ECO:0000313" key="1">
    <source>
        <dbReference type="EMBL" id="KAL3104549.1"/>
    </source>
</evidence>
<accession>A0ABD2KNN2</accession>
<comment type="caution">
    <text evidence="1">The sequence shown here is derived from an EMBL/GenBank/DDBJ whole genome shotgun (WGS) entry which is preliminary data.</text>
</comment>
<proteinExistence type="predicted"/>
<keyword evidence="2" id="KW-1185">Reference proteome</keyword>
<gene>
    <name evidence="1" type="ORF">niasHT_022104</name>
</gene>
<evidence type="ECO:0000313" key="2">
    <source>
        <dbReference type="Proteomes" id="UP001620626"/>
    </source>
</evidence>
<organism evidence="1 2">
    <name type="scientific">Heterodera trifolii</name>
    <dbReference type="NCBI Taxonomy" id="157864"/>
    <lineage>
        <taxon>Eukaryota</taxon>
        <taxon>Metazoa</taxon>
        <taxon>Ecdysozoa</taxon>
        <taxon>Nematoda</taxon>
        <taxon>Chromadorea</taxon>
        <taxon>Rhabditida</taxon>
        <taxon>Tylenchina</taxon>
        <taxon>Tylenchomorpha</taxon>
        <taxon>Tylenchoidea</taxon>
        <taxon>Heteroderidae</taxon>
        <taxon>Heteroderinae</taxon>
        <taxon>Heterodera</taxon>
    </lineage>
</organism>
<reference evidence="1 2" key="1">
    <citation type="submission" date="2024-10" db="EMBL/GenBank/DDBJ databases">
        <authorList>
            <person name="Kim D."/>
        </authorList>
    </citation>
    <scope>NUCLEOTIDE SEQUENCE [LARGE SCALE GENOMIC DNA]</scope>
    <source>
        <strain evidence="1">BH-2024</strain>
    </source>
</reference>
<protein>
    <submittedName>
        <fullName evidence="1">Uncharacterized protein</fullName>
    </submittedName>
</protein>
<dbReference type="Proteomes" id="UP001620626">
    <property type="component" value="Unassembled WGS sequence"/>
</dbReference>
<dbReference type="EMBL" id="JBICBT010000706">
    <property type="protein sequence ID" value="KAL3104549.1"/>
    <property type="molecule type" value="Genomic_DNA"/>
</dbReference>
<dbReference type="AlphaFoldDB" id="A0ABD2KNN2"/>
<name>A0ABD2KNN2_9BILA</name>